<dbReference type="EMBL" id="GBRH01272185">
    <property type="protein sequence ID" value="JAD25710.1"/>
    <property type="molecule type" value="Transcribed_RNA"/>
</dbReference>
<proteinExistence type="predicted"/>
<protein>
    <submittedName>
        <fullName evidence="1">Uncharacterized protein</fullName>
    </submittedName>
</protein>
<reference evidence="1" key="1">
    <citation type="submission" date="2014-09" db="EMBL/GenBank/DDBJ databases">
        <authorList>
            <person name="Magalhaes I.L.F."/>
            <person name="Oliveira U."/>
            <person name="Santos F.R."/>
            <person name="Vidigal T.H.D.A."/>
            <person name="Brescovit A.D."/>
            <person name="Santos A.J."/>
        </authorList>
    </citation>
    <scope>NUCLEOTIDE SEQUENCE</scope>
    <source>
        <tissue evidence="1">Shoot tissue taken approximately 20 cm above the soil surface</tissue>
    </source>
</reference>
<name>A0A0A8YK85_ARUDO</name>
<evidence type="ECO:0000313" key="1">
    <source>
        <dbReference type="EMBL" id="JAD25710.1"/>
    </source>
</evidence>
<dbReference type="AlphaFoldDB" id="A0A0A8YK85"/>
<accession>A0A0A8YK85</accession>
<organism evidence="1">
    <name type="scientific">Arundo donax</name>
    <name type="common">Giant reed</name>
    <name type="synonym">Donax arundinaceus</name>
    <dbReference type="NCBI Taxonomy" id="35708"/>
    <lineage>
        <taxon>Eukaryota</taxon>
        <taxon>Viridiplantae</taxon>
        <taxon>Streptophyta</taxon>
        <taxon>Embryophyta</taxon>
        <taxon>Tracheophyta</taxon>
        <taxon>Spermatophyta</taxon>
        <taxon>Magnoliopsida</taxon>
        <taxon>Liliopsida</taxon>
        <taxon>Poales</taxon>
        <taxon>Poaceae</taxon>
        <taxon>PACMAD clade</taxon>
        <taxon>Arundinoideae</taxon>
        <taxon>Arundineae</taxon>
        <taxon>Arundo</taxon>
    </lineage>
</organism>
<sequence length="32" mass="3690">MKGSRRIFRCLDGRSLRRTSRSCAASKMRSES</sequence>
<reference evidence="1" key="2">
    <citation type="journal article" date="2015" name="Data Brief">
        <title>Shoot transcriptome of the giant reed, Arundo donax.</title>
        <authorList>
            <person name="Barrero R.A."/>
            <person name="Guerrero F.D."/>
            <person name="Moolhuijzen P."/>
            <person name="Goolsby J.A."/>
            <person name="Tidwell J."/>
            <person name="Bellgard S.E."/>
            <person name="Bellgard M.I."/>
        </authorList>
    </citation>
    <scope>NUCLEOTIDE SEQUENCE</scope>
    <source>
        <tissue evidence="1">Shoot tissue taken approximately 20 cm above the soil surface</tissue>
    </source>
</reference>